<dbReference type="InterPro" id="IPR045337">
    <property type="entry name" value="MmgE_PrpD_C"/>
</dbReference>
<dbReference type="PANTHER" id="PTHR16943:SF8">
    <property type="entry name" value="2-METHYLCITRATE DEHYDRATASE"/>
    <property type="match status" value="1"/>
</dbReference>
<dbReference type="InterPro" id="IPR042188">
    <property type="entry name" value="MmgE/PrpD_sf_2"/>
</dbReference>
<gene>
    <name evidence="4" type="ORF">RAMLITH_22510</name>
</gene>
<dbReference type="Gene3D" id="3.30.1330.120">
    <property type="entry name" value="2-methylcitrate dehydratase PrpD"/>
    <property type="match status" value="1"/>
</dbReference>
<dbReference type="InterPro" id="IPR042183">
    <property type="entry name" value="MmgE/PrpD_sf_1"/>
</dbReference>
<name>A0A7X6DK06_9BURK</name>
<feature type="domain" description="MmgE/PrpD N-terminal" evidence="2">
    <location>
        <begin position="7"/>
        <end position="243"/>
    </location>
</feature>
<dbReference type="InterPro" id="IPR005656">
    <property type="entry name" value="MmgE_PrpD"/>
</dbReference>
<evidence type="ECO:0000313" key="4">
    <source>
        <dbReference type="EMBL" id="NKE68597.1"/>
    </source>
</evidence>
<comment type="similarity">
    <text evidence="1">Belongs to the PrpD family.</text>
</comment>
<dbReference type="SUPFAM" id="SSF103378">
    <property type="entry name" value="2-methylcitrate dehydratase PrpD"/>
    <property type="match status" value="1"/>
</dbReference>
<feature type="domain" description="MmgE/PrpD C-terminal" evidence="3">
    <location>
        <begin position="269"/>
        <end position="426"/>
    </location>
</feature>
<organism evidence="4 5">
    <name type="scientific">Ramlibacter lithotrophicus</name>
    <dbReference type="NCBI Taxonomy" id="2606681"/>
    <lineage>
        <taxon>Bacteria</taxon>
        <taxon>Pseudomonadati</taxon>
        <taxon>Pseudomonadota</taxon>
        <taxon>Betaproteobacteria</taxon>
        <taxon>Burkholderiales</taxon>
        <taxon>Comamonadaceae</taxon>
        <taxon>Ramlibacter</taxon>
    </lineage>
</organism>
<evidence type="ECO:0000313" key="5">
    <source>
        <dbReference type="Proteomes" id="UP000521868"/>
    </source>
</evidence>
<dbReference type="Proteomes" id="UP000521868">
    <property type="component" value="Unassembled WGS sequence"/>
</dbReference>
<dbReference type="GO" id="GO:0016829">
    <property type="term" value="F:lyase activity"/>
    <property type="evidence" value="ECO:0007669"/>
    <property type="project" value="InterPro"/>
</dbReference>
<dbReference type="AlphaFoldDB" id="A0A7X6DK06"/>
<accession>A0A7X6DK06</accession>
<proteinExistence type="inferred from homology"/>
<dbReference type="EMBL" id="VTOX01000011">
    <property type="protein sequence ID" value="NKE68597.1"/>
    <property type="molecule type" value="Genomic_DNA"/>
</dbReference>
<comment type="caution">
    <text evidence="4">The sequence shown here is derived from an EMBL/GenBank/DDBJ whole genome shotgun (WGS) entry which is preliminary data.</text>
</comment>
<evidence type="ECO:0000259" key="2">
    <source>
        <dbReference type="Pfam" id="PF03972"/>
    </source>
</evidence>
<dbReference type="Pfam" id="PF19305">
    <property type="entry name" value="MmgE_PrpD_C"/>
    <property type="match status" value="1"/>
</dbReference>
<reference evidence="4 5" key="1">
    <citation type="journal article" date="2020" name="Nature">
        <title>Bacterial chemolithoautotrophy via manganese oxidation.</title>
        <authorList>
            <person name="Yu H."/>
            <person name="Leadbetter J.R."/>
        </authorList>
    </citation>
    <scope>NUCLEOTIDE SEQUENCE [LARGE SCALE GENOMIC DNA]</scope>
    <source>
        <strain evidence="4 5">RBP-1</strain>
    </source>
</reference>
<dbReference type="InterPro" id="IPR045336">
    <property type="entry name" value="MmgE_PrpD_N"/>
</dbReference>
<dbReference type="RefSeq" id="WP_168109724.1">
    <property type="nucleotide sequence ID" value="NZ_VTOX01000011.1"/>
</dbReference>
<evidence type="ECO:0000256" key="1">
    <source>
        <dbReference type="ARBA" id="ARBA00006174"/>
    </source>
</evidence>
<dbReference type="InterPro" id="IPR036148">
    <property type="entry name" value="MmgE/PrpD_sf"/>
</dbReference>
<evidence type="ECO:0000259" key="3">
    <source>
        <dbReference type="Pfam" id="PF19305"/>
    </source>
</evidence>
<dbReference type="PANTHER" id="PTHR16943">
    <property type="entry name" value="2-METHYLCITRATE DEHYDRATASE-RELATED"/>
    <property type="match status" value="1"/>
</dbReference>
<dbReference type="Pfam" id="PF03972">
    <property type="entry name" value="MmgE_PrpD_N"/>
    <property type="match status" value="1"/>
</dbReference>
<sequence>MSGLTAQLAAFTANPRFPDLPARAVEIVQSGFADTIATMLAGREEPVVRIAQDFVAARQSPASESSLLLGTRKAASADAALVNGAAGHALDFDDVALGGHPSTVLVPAVLAEGERLDASGEEALRAYLVGYEVWAELFRREPDAYHLKGWHPTAVLGTVGATAAVAWLNKLPQDKCRHAIALSASMACGLVANFGTMTKPLHAGRAAAAAIDAVRFAAAGLTAAPDAIEHHAGYLAALSPQGRADRESPASALGRELRVLEYGLSIKKYPTCYATHRVIDGVLDLAREHGVRSEDVEEVRARIGVAQASMLRNHQPVTGLEAKFSLEFAVASALVAGKVGLAELTDEFVGQRAVRDVFSKVKIATDDSQCPIEPIFAENDQVQIVLRDGRTLASGDIRFARGNAMAPLAQADLRTKFIDCAGRAGDIDGAALFDRLMDLRSVPRLRALAR</sequence>
<dbReference type="Gene3D" id="1.10.4100.10">
    <property type="entry name" value="2-methylcitrate dehydratase PrpD"/>
    <property type="match status" value="1"/>
</dbReference>
<keyword evidence="5" id="KW-1185">Reference proteome</keyword>
<protein>
    <submittedName>
        <fullName evidence="4">MmgE/PrpD family protein</fullName>
    </submittedName>
</protein>